<dbReference type="Gramene" id="TraesWEE_scaffold_108516_01G000100.1">
    <property type="protein sequence ID" value="TraesWEE_scaffold_108516_01G000100.1"/>
    <property type="gene ID" value="TraesWEE_scaffold_108516_01G000100"/>
</dbReference>
<proteinExistence type="predicted"/>
<evidence type="ECO:0000256" key="1">
    <source>
        <dbReference type="ARBA" id="ARBA00022722"/>
    </source>
</evidence>
<dbReference type="Gramene" id="TraesCAD_scaffold_037348_01G000100.1">
    <property type="protein sequence ID" value="TraesCAD_scaffold_037348_01G000100.1"/>
    <property type="gene ID" value="TraesCAD_scaffold_037348_01G000100"/>
</dbReference>
<dbReference type="OrthoDB" id="446462at2759"/>
<dbReference type="GO" id="GO:0005634">
    <property type="term" value="C:nucleus"/>
    <property type="evidence" value="ECO:0000318"/>
    <property type="project" value="GO_Central"/>
</dbReference>
<dbReference type="Gramene" id="TraesCS2D03G0827200.1">
    <property type="protein sequence ID" value="TraesCS2D03G0827200.1.CDS"/>
    <property type="gene ID" value="TraesCS2D03G0827200"/>
</dbReference>
<evidence type="ECO:0000313" key="4">
    <source>
        <dbReference type="EnsemblPlants" id="TraesCS2D02G361000.1"/>
    </source>
</evidence>
<dbReference type="Proteomes" id="UP000019116">
    <property type="component" value="Chromosome 2D"/>
</dbReference>
<reference evidence="4" key="1">
    <citation type="submission" date="2018-08" db="EMBL/GenBank/DDBJ databases">
        <authorList>
            <person name="Rossello M."/>
        </authorList>
    </citation>
    <scope>NUCLEOTIDE SEQUENCE [LARGE SCALE GENOMIC DNA]</scope>
    <source>
        <strain evidence="4">cv. Chinese Spring</strain>
    </source>
</reference>
<dbReference type="Gramene" id="TraesROB_scaffold_003476_01G000100.1">
    <property type="protein sequence ID" value="TraesROB_scaffold_003476_01G000100.1"/>
    <property type="gene ID" value="TraesROB_scaffold_003476_01G000100"/>
</dbReference>
<dbReference type="PANTHER" id="PTHR13620">
    <property type="entry name" value="3-5 EXONUCLEASE"/>
    <property type="match status" value="1"/>
</dbReference>
<name>A0A3B6DG72_WHEAT</name>
<dbReference type="AlphaFoldDB" id="A0A3B6DG72"/>
<dbReference type="InterPro" id="IPR036397">
    <property type="entry name" value="RNaseH_sf"/>
</dbReference>
<evidence type="ECO:0008006" key="6">
    <source>
        <dbReference type="Google" id="ProtNLM"/>
    </source>
</evidence>
<dbReference type="Gene3D" id="3.30.420.10">
    <property type="entry name" value="Ribonuclease H-like superfamily/Ribonuclease H"/>
    <property type="match status" value="1"/>
</dbReference>
<dbReference type="GO" id="GO:0008408">
    <property type="term" value="F:3'-5' exonuclease activity"/>
    <property type="evidence" value="ECO:0000318"/>
    <property type="project" value="GO_Central"/>
</dbReference>
<keyword evidence="1" id="KW-0540">Nuclease</keyword>
<accession>A0A3B6DG72</accession>
<dbReference type="SUPFAM" id="SSF53098">
    <property type="entry name" value="Ribonuclease H-like"/>
    <property type="match status" value="1"/>
</dbReference>
<organism evidence="4">
    <name type="scientific">Triticum aestivum</name>
    <name type="common">Wheat</name>
    <dbReference type="NCBI Taxonomy" id="4565"/>
    <lineage>
        <taxon>Eukaryota</taxon>
        <taxon>Viridiplantae</taxon>
        <taxon>Streptophyta</taxon>
        <taxon>Embryophyta</taxon>
        <taxon>Tracheophyta</taxon>
        <taxon>Spermatophyta</taxon>
        <taxon>Magnoliopsida</taxon>
        <taxon>Liliopsida</taxon>
        <taxon>Poales</taxon>
        <taxon>Poaceae</taxon>
        <taxon>BOP clade</taxon>
        <taxon>Pooideae</taxon>
        <taxon>Triticodae</taxon>
        <taxon>Triticeae</taxon>
        <taxon>Triticinae</taxon>
        <taxon>Triticum</taxon>
    </lineage>
</organism>
<evidence type="ECO:0000256" key="2">
    <source>
        <dbReference type="ARBA" id="ARBA00022801"/>
    </source>
</evidence>
<dbReference type="PANTHER" id="PTHR13620:SF75">
    <property type="entry name" value="UBIQUITIN-LIKE DOMAIN-CONTAINING PROTEIN"/>
    <property type="match status" value="1"/>
</dbReference>
<feature type="compositionally biased region" description="Basic and acidic residues" evidence="3">
    <location>
        <begin position="12"/>
        <end position="24"/>
    </location>
</feature>
<protein>
    <recommendedName>
        <fullName evidence="6">3'-5' exonuclease domain-containing protein</fullName>
    </recommendedName>
</protein>
<dbReference type="InterPro" id="IPR051132">
    <property type="entry name" value="3-5_Exonuclease_domain"/>
</dbReference>
<feature type="region of interest" description="Disordered" evidence="3">
    <location>
        <begin position="1"/>
        <end position="24"/>
    </location>
</feature>
<sequence length="230" mass="26374">MAEEPTAKRHHGETSDKSCNLDDVHVPGEKRAYTKTLKGVELHGNETLEIVCTSEPDKADDMIIRLWRKAGGCIRKIVGLGVHYTREDEPPQMAAVLPKRLNEMLKHEKLFAFAGFSIESDKEKMKISSLPTINPNKYVDIQRFWRVPYTGKEYDSLTDVAASVIHPFYKDMKKNIDTQEDHKLWVISPLPDKLIEYAAKDVYATFKSWQIIDNITDGREIAKAREADHY</sequence>
<dbReference type="EnsemblPlants" id="TraesCS2D02G361000.1">
    <property type="protein sequence ID" value="TraesCS2D02G361000.1"/>
    <property type="gene ID" value="TraesCS2D02G361000"/>
</dbReference>
<dbReference type="OMA" id="KAREVDH"/>
<dbReference type="GO" id="GO:0003676">
    <property type="term" value="F:nucleic acid binding"/>
    <property type="evidence" value="ECO:0007669"/>
    <property type="project" value="InterPro"/>
</dbReference>
<dbReference type="Gramene" id="TraesCS2D02G361000.1">
    <property type="protein sequence ID" value="TraesCS2D02G361000.1"/>
    <property type="gene ID" value="TraesCS2D02G361000"/>
</dbReference>
<dbReference type="InterPro" id="IPR012337">
    <property type="entry name" value="RNaseH-like_sf"/>
</dbReference>
<evidence type="ECO:0000256" key="3">
    <source>
        <dbReference type="SAM" id="MobiDB-lite"/>
    </source>
</evidence>
<keyword evidence="2" id="KW-0378">Hydrolase</keyword>
<dbReference type="Gramene" id="TraesCLE_scaffold_075077_01G000100.1">
    <property type="protein sequence ID" value="TraesCLE_scaffold_075077_01G000100.1"/>
    <property type="gene ID" value="TraesCLE_scaffold_075077_01G000100"/>
</dbReference>
<keyword evidence="5" id="KW-1185">Reference proteome</keyword>
<dbReference type="GO" id="GO:0005737">
    <property type="term" value="C:cytoplasm"/>
    <property type="evidence" value="ECO:0000318"/>
    <property type="project" value="GO_Central"/>
</dbReference>
<evidence type="ECO:0000313" key="5">
    <source>
        <dbReference type="Proteomes" id="UP000019116"/>
    </source>
</evidence>
<reference evidence="4" key="2">
    <citation type="submission" date="2018-10" db="UniProtKB">
        <authorList>
            <consortium name="EnsemblPlants"/>
        </authorList>
    </citation>
    <scope>IDENTIFICATION</scope>
</reference>